<gene>
    <name evidence="4" type="ORF">OG549_07435</name>
</gene>
<keyword evidence="2" id="KW-1133">Transmembrane helix</keyword>
<feature type="chain" id="PRO_5044007373" description="DUF4397 domain-containing protein" evidence="3">
    <location>
        <begin position="29"/>
        <end position="290"/>
    </location>
</feature>
<feature type="transmembrane region" description="Helical" evidence="2">
    <location>
        <begin position="261"/>
        <end position="281"/>
    </location>
</feature>
<name>A0AAU2V0X7_9ACTN</name>
<keyword evidence="2" id="KW-0472">Membrane</keyword>
<evidence type="ECO:0000256" key="1">
    <source>
        <dbReference type="SAM" id="MobiDB-lite"/>
    </source>
</evidence>
<sequence>MFRIAARAVAVAGLALPLLGAGPGTAVADTGAPVPGASQAGPRLTLDWDQVEVGGWAGVAITGMPPGWDAVTVSSPALTAPVRLTPKKPGGPDSRRFPESDGEDVRGDIAPGTYPVTATRNGRTVASARLTVTPQAPALITRFVAGPRSGNLGRADSTPRVTVRPGSQIVVLLADHNPAPDEDTLTVRSRAFEAPMTITTDDDDDDPGCKCDDGATVYSGHTTVRGDLPAGTYPLTVVSHGGRNTSTAHLKVGGKSLARHGSWLTAGAVALALTGVLALVLRHRLRQRRG</sequence>
<evidence type="ECO:0008006" key="5">
    <source>
        <dbReference type="Google" id="ProtNLM"/>
    </source>
</evidence>
<keyword evidence="2" id="KW-0812">Transmembrane</keyword>
<evidence type="ECO:0000256" key="2">
    <source>
        <dbReference type="SAM" id="Phobius"/>
    </source>
</evidence>
<proteinExistence type="predicted"/>
<evidence type="ECO:0000313" key="4">
    <source>
        <dbReference type="EMBL" id="WTW60483.1"/>
    </source>
</evidence>
<keyword evidence="3" id="KW-0732">Signal</keyword>
<dbReference type="EMBL" id="CP108318">
    <property type="protein sequence ID" value="WTW60483.1"/>
    <property type="molecule type" value="Genomic_DNA"/>
</dbReference>
<feature type="compositionally biased region" description="Basic and acidic residues" evidence="1">
    <location>
        <begin position="93"/>
        <end position="107"/>
    </location>
</feature>
<feature type="signal peptide" evidence="3">
    <location>
        <begin position="1"/>
        <end position="28"/>
    </location>
</feature>
<accession>A0AAU2V0X7</accession>
<reference evidence="4" key="1">
    <citation type="submission" date="2022-10" db="EMBL/GenBank/DDBJ databases">
        <title>The complete genomes of actinobacterial strains from the NBC collection.</title>
        <authorList>
            <person name="Joergensen T.S."/>
            <person name="Alvarez Arevalo M."/>
            <person name="Sterndorff E.B."/>
            <person name="Faurdal D."/>
            <person name="Vuksanovic O."/>
            <person name="Mourched A.-S."/>
            <person name="Charusanti P."/>
            <person name="Shaw S."/>
            <person name="Blin K."/>
            <person name="Weber T."/>
        </authorList>
    </citation>
    <scope>NUCLEOTIDE SEQUENCE</scope>
    <source>
        <strain evidence="4">NBC_00003</strain>
    </source>
</reference>
<organism evidence="4">
    <name type="scientific">Streptomyces sp. NBC_00003</name>
    <dbReference type="NCBI Taxonomy" id="2903608"/>
    <lineage>
        <taxon>Bacteria</taxon>
        <taxon>Bacillati</taxon>
        <taxon>Actinomycetota</taxon>
        <taxon>Actinomycetes</taxon>
        <taxon>Kitasatosporales</taxon>
        <taxon>Streptomycetaceae</taxon>
        <taxon>Streptomyces</taxon>
    </lineage>
</organism>
<dbReference type="AlphaFoldDB" id="A0AAU2V0X7"/>
<evidence type="ECO:0000256" key="3">
    <source>
        <dbReference type="SAM" id="SignalP"/>
    </source>
</evidence>
<feature type="region of interest" description="Disordered" evidence="1">
    <location>
        <begin position="81"/>
        <end position="112"/>
    </location>
</feature>
<protein>
    <recommendedName>
        <fullName evidence="5">DUF4397 domain-containing protein</fullName>
    </recommendedName>
</protein>